<dbReference type="InterPro" id="IPR053143">
    <property type="entry name" value="Arylsulfate_ST"/>
</dbReference>
<dbReference type="NCBIfam" id="TIGR04183">
    <property type="entry name" value="Por_Secre_tail"/>
    <property type="match status" value="1"/>
</dbReference>
<dbReference type="InterPro" id="IPR011044">
    <property type="entry name" value="Quino_amine_DH_bsu"/>
</dbReference>
<evidence type="ECO:0000313" key="4">
    <source>
        <dbReference type="Proteomes" id="UP000199296"/>
    </source>
</evidence>
<dbReference type="SUPFAM" id="SSF50969">
    <property type="entry name" value="YVTN repeat-like/Quinoprotein amine dehydrogenase"/>
    <property type="match status" value="1"/>
</dbReference>
<feature type="domain" description="Secretion system C-terminal sorting" evidence="2">
    <location>
        <begin position="469"/>
        <end position="534"/>
    </location>
</feature>
<dbReference type="InterPro" id="IPR026444">
    <property type="entry name" value="Secre_tail"/>
</dbReference>
<keyword evidence="4" id="KW-1185">Reference proteome</keyword>
<dbReference type="Pfam" id="PF18962">
    <property type="entry name" value="Por_Secre_tail"/>
    <property type="match status" value="1"/>
</dbReference>
<dbReference type="PANTHER" id="PTHR35340">
    <property type="entry name" value="PQQ ENZYME REPEAT PROTEIN-RELATED"/>
    <property type="match status" value="1"/>
</dbReference>
<evidence type="ECO:0000256" key="1">
    <source>
        <dbReference type="ARBA" id="ARBA00022729"/>
    </source>
</evidence>
<evidence type="ECO:0000259" key="2">
    <source>
        <dbReference type="Pfam" id="PF18962"/>
    </source>
</evidence>
<dbReference type="Pfam" id="PF05935">
    <property type="entry name" value="Arylsulfotrans"/>
    <property type="match status" value="1"/>
</dbReference>
<reference evidence="3 4" key="1">
    <citation type="submission" date="2016-10" db="EMBL/GenBank/DDBJ databases">
        <authorList>
            <person name="de Groot N.N."/>
        </authorList>
    </citation>
    <scope>NUCLEOTIDE SEQUENCE [LARGE SCALE GENOMIC DNA]</scope>
    <source>
        <strain evidence="3 4">DSM 19803</strain>
    </source>
</reference>
<dbReference type="Proteomes" id="UP000199296">
    <property type="component" value="Unassembled WGS sequence"/>
</dbReference>
<dbReference type="EMBL" id="FNCW01000008">
    <property type="protein sequence ID" value="SDG81448.1"/>
    <property type="molecule type" value="Genomic_DNA"/>
</dbReference>
<dbReference type="InterPro" id="IPR010262">
    <property type="entry name" value="Arylsulfotransferase_bact"/>
</dbReference>
<organism evidence="3 4">
    <name type="scientific">Psychroflexus sediminis</name>
    <dbReference type="NCBI Taxonomy" id="470826"/>
    <lineage>
        <taxon>Bacteria</taxon>
        <taxon>Pseudomonadati</taxon>
        <taxon>Bacteroidota</taxon>
        <taxon>Flavobacteriia</taxon>
        <taxon>Flavobacteriales</taxon>
        <taxon>Flavobacteriaceae</taxon>
        <taxon>Psychroflexus</taxon>
    </lineage>
</organism>
<sequence length="536" mass="59065">MLCIASQAQNTLGTTFVKAGVYEGLTLMSVNTKAFLFNNCGEVINEWTSDYKPGNAVYLLTNGNLLRAGQVESGSSITMGGAGGIVELFDWDGNLLWSYVVNDDQKRQHHDIYPMPNGNVLILAATAMTEQEALEAGRNSSRLPDKRLYNEQIMELEPVGSNQANLVWEWNINQHLVQDFDATKSNYGVVSARPEKLDINFLNGGTGEENWLHFNSIQYDETLDQIVISCRNLSEIYIIDHSTTTLEAAGSTGGTYGKGGDILYRWGNPQAYQQGSEANRILYGQHYPHYIKEGLTDAGKIIVFNNGFGRTPDFSEVMIINPPVNSPGVYIKQTDAAFGPEQADEVYADLSEIPSPFFSRIVSSAQRLPNGNTLICEGINGEIFEIDANGDLVWTYINPVGNNDLNIPNQGEELTDSNLIFRAKKYPLDFPAFAGRDLSPGNPIEGNPDLSKCYEVLSTKDALTSTLTIYPNPASNLIHLEGFENHDKIEIFNLQGKLLLSSSGVTSVDISSLAKGIYILRAGHAKRRITKKIIKK</sequence>
<gene>
    <name evidence="3" type="ORF">SAMN04488027_1082</name>
</gene>
<proteinExistence type="predicted"/>
<accession>A0A1G7XB75</accession>
<dbReference type="PANTHER" id="PTHR35340:SF5">
    <property type="entry name" value="ASST-DOMAIN-CONTAINING PROTEIN"/>
    <property type="match status" value="1"/>
</dbReference>
<name>A0A1G7XB75_9FLAO</name>
<evidence type="ECO:0000313" key="3">
    <source>
        <dbReference type="EMBL" id="SDG81448.1"/>
    </source>
</evidence>
<dbReference type="GO" id="GO:0004062">
    <property type="term" value="F:aryl sulfotransferase activity"/>
    <property type="evidence" value="ECO:0007669"/>
    <property type="project" value="InterPro"/>
</dbReference>
<keyword evidence="1" id="KW-0732">Signal</keyword>
<dbReference type="STRING" id="470826.SAMN04488027_1082"/>
<protein>
    <submittedName>
        <fullName evidence="3">Por secretion system C-terminal sorting domain-containing protein</fullName>
    </submittedName>
</protein>
<dbReference type="AlphaFoldDB" id="A0A1G7XB75"/>